<proteinExistence type="predicted"/>
<dbReference type="KEGG" id="pef:A7E78_03900"/>
<dbReference type="CDD" id="cd16373">
    <property type="entry name" value="DMSOR_beta_like"/>
    <property type="match status" value="1"/>
</dbReference>
<feature type="domain" description="4Fe-4S ferredoxin-type" evidence="8">
    <location>
        <begin position="344"/>
        <end position="375"/>
    </location>
</feature>
<keyword evidence="7" id="KW-0812">Transmembrane</keyword>
<dbReference type="Gene3D" id="3.30.70.20">
    <property type="match status" value="2"/>
</dbReference>
<dbReference type="InterPro" id="IPR051684">
    <property type="entry name" value="Electron_Trans/Redox"/>
</dbReference>
<keyword evidence="10" id="KW-1185">Reference proteome</keyword>
<evidence type="ECO:0000256" key="4">
    <source>
        <dbReference type="ARBA" id="ARBA00022982"/>
    </source>
</evidence>
<evidence type="ECO:0000256" key="1">
    <source>
        <dbReference type="ARBA" id="ARBA00022448"/>
    </source>
</evidence>
<dbReference type="STRING" id="1842532.A7E78_03900"/>
<evidence type="ECO:0000256" key="5">
    <source>
        <dbReference type="ARBA" id="ARBA00023004"/>
    </source>
</evidence>
<evidence type="ECO:0000259" key="8">
    <source>
        <dbReference type="PROSITE" id="PS51379"/>
    </source>
</evidence>
<evidence type="ECO:0000256" key="3">
    <source>
        <dbReference type="ARBA" id="ARBA00022723"/>
    </source>
</evidence>
<feature type="transmembrane region" description="Helical" evidence="7">
    <location>
        <begin position="114"/>
        <end position="137"/>
    </location>
</feature>
<keyword evidence="3" id="KW-0479">Metal-binding</keyword>
<dbReference type="PROSITE" id="PS00198">
    <property type="entry name" value="4FE4S_FER_1"/>
    <property type="match status" value="2"/>
</dbReference>
<feature type="domain" description="4Fe-4S ferredoxin-type" evidence="8">
    <location>
        <begin position="267"/>
        <end position="296"/>
    </location>
</feature>
<dbReference type="PROSITE" id="PS51379">
    <property type="entry name" value="4FE4S_FER_2"/>
    <property type="match status" value="4"/>
</dbReference>
<keyword evidence="2" id="KW-0004">4Fe-4S</keyword>
<protein>
    <recommendedName>
        <fullName evidence="8">4Fe-4S ferredoxin-type domain-containing protein</fullName>
    </recommendedName>
</protein>
<feature type="transmembrane region" description="Helical" evidence="7">
    <location>
        <begin position="149"/>
        <end position="167"/>
    </location>
</feature>
<keyword evidence="1" id="KW-0813">Transport</keyword>
<dbReference type="RefSeq" id="WP_072283012.1">
    <property type="nucleotide sequence ID" value="NZ_CP015519.1"/>
</dbReference>
<dbReference type="OrthoDB" id="9808559at2"/>
<dbReference type="PANTHER" id="PTHR30176">
    <property type="entry name" value="FERREDOXIN-TYPE PROTEIN NAPH"/>
    <property type="match status" value="1"/>
</dbReference>
<dbReference type="GO" id="GO:0005886">
    <property type="term" value="C:plasma membrane"/>
    <property type="evidence" value="ECO:0007669"/>
    <property type="project" value="TreeGrafter"/>
</dbReference>
<reference evidence="9 10" key="1">
    <citation type="journal article" date="2017" name="Genome Announc.">
        <title>Complete Genome Sequences of Two Acetylene-Fermenting Pelobacter acetylenicus Strains.</title>
        <authorList>
            <person name="Sutton J.M."/>
            <person name="Baesman S.M."/>
            <person name="Fierst J.L."/>
            <person name="Poret-Peterson A.T."/>
            <person name="Oremland R.S."/>
            <person name="Dunlap D.S."/>
            <person name="Akob D.M."/>
        </authorList>
    </citation>
    <scope>NUCLEOTIDE SEQUENCE [LARGE SCALE GENOMIC DNA]</scope>
    <source>
        <strain evidence="9 10">SFB93</strain>
    </source>
</reference>
<evidence type="ECO:0000313" key="10">
    <source>
        <dbReference type="Proteomes" id="UP000182517"/>
    </source>
</evidence>
<evidence type="ECO:0000256" key="7">
    <source>
        <dbReference type="SAM" id="Phobius"/>
    </source>
</evidence>
<evidence type="ECO:0000256" key="6">
    <source>
        <dbReference type="ARBA" id="ARBA00023014"/>
    </source>
</evidence>
<feature type="domain" description="4Fe-4S ferredoxin-type" evidence="8">
    <location>
        <begin position="474"/>
        <end position="505"/>
    </location>
</feature>
<dbReference type="AlphaFoldDB" id="A0A1L3GMC9"/>
<feature type="domain" description="4Fe-4S ferredoxin-type" evidence="8">
    <location>
        <begin position="383"/>
        <end position="415"/>
    </location>
</feature>
<dbReference type="Pfam" id="PF12801">
    <property type="entry name" value="Fer4_5"/>
    <property type="match status" value="2"/>
</dbReference>
<keyword evidence="5" id="KW-0408">Iron</keyword>
<name>A0A1L3GMC9_9BACT</name>
<dbReference type="PANTHER" id="PTHR30176:SF3">
    <property type="entry name" value="FERREDOXIN-TYPE PROTEIN NAPH"/>
    <property type="match status" value="1"/>
</dbReference>
<organism evidence="9 10">
    <name type="scientific">Syntrophotalea acetylenivorans</name>
    <dbReference type="NCBI Taxonomy" id="1842532"/>
    <lineage>
        <taxon>Bacteria</taxon>
        <taxon>Pseudomonadati</taxon>
        <taxon>Thermodesulfobacteriota</taxon>
        <taxon>Desulfuromonadia</taxon>
        <taxon>Desulfuromonadales</taxon>
        <taxon>Syntrophotaleaceae</taxon>
        <taxon>Syntrophotalea</taxon>
    </lineage>
</organism>
<accession>A0A1L3GMC9</accession>
<evidence type="ECO:0000313" key="9">
    <source>
        <dbReference type="EMBL" id="APG27050.1"/>
    </source>
</evidence>
<gene>
    <name evidence="9" type="ORF">A7E78_03900</name>
</gene>
<keyword evidence="6" id="KW-0411">Iron-sulfur</keyword>
<sequence length="525" mass="58142">MKVRLRAIQWRRMSQGLFLILFLVLFLRTDYQGQDQLSGVVNLIFRIDPLVALAATLATRSFIYLVMPAGLLLLSCLLLGRWFCGWACPMGTLLDASRSLTGSKKTALPGALPRLRYILLFLILVGALFGLPLVGFFDPFAILVRGLTMAVYPAVAMAIESFFTLTYQQGPVWLNLWTEPLYQLLRHTVLPFEQKVFTLALPAMLMLLNLFLLEIIQSRFFCRTLCPLGALLGLAARIAPWRIANRQPTCQNCRQCTPLCRTGAIDGQSQVNQERCILCLDCLSDCPKDHFHFGRVPKHTIPLAEGLSRRAFVGTTLTGITLPFMFAVRPFKRHPNPALIRPPGALSEDQFLGRCVRCGECMQVCIGNALHPTLIEAGAEGLFTPKLIPRIGYCEYNCTLCGQVCPTGAIKKLPVSEKQATVIGRAFIDRNRCLPYAKGVPCIVCEELCPTPQKAIGFREVSVQNELGQTVRVKQPYVIDDLCIGCGVCENKCPLPGRAAILVTSAGESRKKKDLYLDGYGREAG</sequence>
<dbReference type="EMBL" id="CP015519">
    <property type="protein sequence ID" value="APG27050.1"/>
    <property type="molecule type" value="Genomic_DNA"/>
</dbReference>
<keyword evidence="7" id="KW-1133">Transmembrane helix</keyword>
<dbReference type="GO" id="GO:0046872">
    <property type="term" value="F:metal ion binding"/>
    <property type="evidence" value="ECO:0007669"/>
    <property type="project" value="UniProtKB-KW"/>
</dbReference>
<dbReference type="InterPro" id="IPR017896">
    <property type="entry name" value="4Fe4S_Fe-S-bd"/>
</dbReference>
<dbReference type="Proteomes" id="UP000182517">
    <property type="component" value="Chromosome"/>
</dbReference>
<dbReference type="GO" id="GO:0051539">
    <property type="term" value="F:4 iron, 4 sulfur cluster binding"/>
    <property type="evidence" value="ECO:0007669"/>
    <property type="project" value="UniProtKB-KW"/>
</dbReference>
<feature type="transmembrane region" description="Helical" evidence="7">
    <location>
        <begin position="196"/>
        <end position="213"/>
    </location>
</feature>
<keyword evidence="7" id="KW-0472">Membrane</keyword>
<feature type="transmembrane region" description="Helical" evidence="7">
    <location>
        <begin position="71"/>
        <end position="94"/>
    </location>
</feature>
<keyword evidence="4" id="KW-0249">Electron transport</keyword>
<evidence type="ECO:0000256" key="2">
    <source>
        <dbReference type="ARBA" id="ARBA00022485"/>
    </source>
</evidence>
<dbReference type="SUPFAM" id="SSF54862">
    <property type="entry name" value="4Fe-4S ferredoxins"/>
    <property type="match status" value="2"/>
</dbReference>
<dbReference type="InterPro" id="IPR017900">
    <property type="entry name" value="4Fe4S_Fe_S_CS"/>
</dbReference>